<gene>
    <name evidence="1" type="ORF">E4K67_24145</name>
</gene>
<dbReference type="GO" id="GO:0000287">
    <property type="term" value="F:magnesium ion binding"/>
    <property type="evidence" value="ECO:0007669"/>
    <property type="project" value="TreeGrafter"/>
</dbReference>
<keyword evidence="2" id="KW-1185">Reference proteome</keyword>
<dbReference type="OrthoDB" id="9781413at2"/>
<protein>
    <submittedName>
        <fullName evidence="1">HAD family phosphatase</fullName>
    </submittedName>
</protein>
<dbReference type="AlphaFoldDB" id="A0A4Z0QYP1"/>
<dbReference type="GO" id="GO:0005829">
    <property type="term" value="C:cytosol"/>
    <property type="evidence" value="ECO:0007669"/>
    <property type="project" value="TreeGrafter"/>
</dbReference>
<dbReference type="SUPFAM" id="SSF56784">
    <property type="entry name" value="HAD-like"/>
    <property type="match status" value="1"/>
</dbReference>
<proteinExistence type="predicted"/>
<dbReference type="GO" id="GO:0016791">
    <property type="term" value="F:phosphatase activity"/>
    <property type="evidence" value="ECO:0007669"/>
    <property type="project" value="TreeGrafter"/>
</dbReference>
<dbReference type="SFLD" id="SFLDG01140">
    <property type="entry name" value="C2.B:_Phosphomannomutase_and_P"/>
    <property type="match status" value="1"/>
</dbReference>
<accession>A0A4Z0QYP1</accession>
<dbReference type="EMBL" id="SPQQ01000012">
    <property type="protein sequence ID" value="TGE35628.1"/>
    <property type="molecule type" value="Genomic_DNA"/>
</dbReference>
<dbReference type="Pfam" id="PF08282">
    <property type="entry name" value="Hydrolase_3"/>
    <property type="match status" value="1"/>
</dbReference>
<dbReference type="NCBIfam" id="TIGR01484">
    <property type="entry name" value="HAD-SF-IIB"/>
    <property type="match status" value="1"/>
</dbReference>
<dbReference type="InterPro" id="IPR023214">
    <property type="entry name" value="HAD_sf"/>
</dbReference>
<dbReference type="PANTHER" id="PTHR10000">
    <property type="entry name" value="PHOSPHOSERINE PHOSPHATASE"/>
    <property type="match status" value="1"/>
</dbReference>
<dbReference type="CDD" id="cd07516">
    <property type="entry name" value="HAD_Pase"/>
    <property type="match status" value="1"/>
</dbReference>
<dbReference type="NCBIfam" id="TIGR00099">
    <property type="entry name" value="Cof-subfamily"/>
    <property type="match status" value="1"/>
</dbReference>
<dbReference type="Gene3D" id="3.30.1240.10">
    <property type="match status" value="1"/>
</dbReference>
<dbReference type="SFLD" id="SFLDS00003">
    <property type="entry name" value="Haloacid_Dehalogenase"/>
    <property type="match status" value="1"/>
</dbReference>
<name>A0A4Z0QYP1_9FIRM</name>
<dbReference type="InterPro" id="IPR036412">
    <property type="entry name" value="HAD-like_sf"/>
</dbReference>
<dbReference type="InterPro" id="IPR000150">
    <property type="entry name" value="Cof"/>
</dbReference>
<dbReference type="InterPro" id="IPR006379">
    <property type="entry name" value="HAD-SF_hydro_IIB"/>
</dbReference>
<organism evidence="1 2">
    <name type="scientific">Desulfosporosinus fructosivorans</name>
    <dbReference type="NCBI Taxonomy" id="2018669"/>
    <lineage>
        <taxon>Bacteria</taxon>
        <taxon>Bacillati</taxon>
        <taxon>Bacillota</taxon>
        <taxon>Clostridia</taxon>
        <taxon>Eubacteriales</taxon>
        <taxon>Desulfitobacteriaceae</taxon>
        <taxon>Desulfosporosinus</taxon>
    </lineage>
</organism>
<sequence length="271" mass="29837">MQKTNKAAIKLIVFDLDDTLLNSNSSISPRTYQAIQQVVAKGIKVTLATGRMYSSAIPFARSLGLGIPVISYNGAQISSYPSGERLFHNPIKQEVARQVMQLCRERQWYIQTYINDVLYVKEIDKRAELYARITGAKPIPVGDRLYTILGAPTKMLAIAEPGEIELLKEGFHTQLGNVLCIAESKPNFLEINDLAVNKGAALRFVASRLNINRQEIMTFGNGINDIEMLSYSGWGVAVSNAPSAVKNIARLVTGSNDEEGVADVIEKYVLS</sequence>
<dbReference type="RefSeq" id="WP_135551442.1">
    <property type="nucleotide sequence ID" value="NZ_SPQQ01000012.1"/>
</dbReference>
<reference evidence="1 2" key="1">
    <citation type="submission" date="2019-03" db="EMBL/GenBank/DDBJ databases">
        <title>Draft Genome Sequence of Desulfosporosinus fructosivorans Strain 63.6F, Isolated from Marine Sediment in the Baltic Sea.</title>
        <authorList>
            <person name="Hausmann B."/>
            <person name="Vandieken V."/>
            <person name="Pjevac P."/>
            <person name="Schreck K."/>
            <person name="Herbold C.W."/>
            <person name="Loy A."/>
        </authorList>
    </citation>
    <scope>NUCLEOTIDE SEQUENCE [LARGE SCALE GENOMIC DNA]</scope>
    <source>
        <strain evidence="1 2">63.6F</strain>
    </source>
</reference>
<evidence type="ECO:0000313" key="1">
    <source>
        <dbReference type="EMBL" id="TGE35628.1"/>
    </source>
</evidence>
<dbReference type="PANTHER" id="PTHR10000:SF8">
    <property type="entry name" value="HAD SUPERFAMILY HYDROLASE-LIKE, TYPE 3"/>
    <property type="match status" value="1"/>
</dbReference>
<evidence type="ECO:0000313" key="2">
    <source>
        <dbReference type="Proteomes" id="UP000298460"/>
    </source>
</evidence>
<dbReference type="Gene3D" id="3.40.50.1000">
    <property type="entry name" value="HAD superfamily/HAD-like"/>
    <property type="match status" value="1"/>
</dbReference>
<dbReference type="Proteomes" id="UP000298460">
    <property type="component" value="Unassembled WGS sequence"/>
</dbReference>
<comment type="caution">
    <text evidence="1">The sequence shown here is derived from an EMBL/GenBank/DDBJ whole genome shotgun (WGS) entry which is preliminary data.</text>
</comment>